<evidence type="ECO:0000259" key="3">
    <source>
        <dbReference type="PROSITE" id="PS50966"/>
    </source>
</evidence>
<organism evidence="4 5">
    <name type="scientific">Halopelagius inordinatus</name>
    <dbReference type="NCBI Taxonomy" id="553467"/>
    <lineage>
        <taxon>Archaea</taxon>
        <taxon>Methanobacteriati</taxon>
        <taxon>Methanobacteriota</taxon>
        <taxon>Stenosarchaea group</taxon>
        <taxon>Halobacteria</taxon>
        <taxon>Halobacteriales</taxon>
        <taxon>Haloferacaceae</taxon>
    </lineage>
</organism>
<keyword evidence="5" id="KW-1185">Reference proteome</keyword>
<sequence>MTHTRNTPASNTKSRPRRRAVRQKTTLPASGFVGRARRARENPMAVRPLRDGRYVVETDGGTYVVDTEADTCTCPDSAIRDAECKHLRRVRIEIADGLIPAPDERASVCAVCGGRTYVPRFESGPVLCDRHDHAPGDLVRDRETKSLLVVLRATGDRADRSRTESDRPVAEYETNADYGSHEPVFEAVYVDSVPLVEDVAELRAKKRYLFPASRLVPVESGFAREQVRRTLAGSLPGGESRTTQATLG</sequence>
<dbReference type="AlphaFoldDB" id="A0A1I2LIY6"/>
<evidence type="ECO:0000313" key="4">
    <source>
        <dbReference type="EMBL" id="SFF79023.1"/>
    </source>
</evidence>
<reference evidence="5" key="1">
    <citation type="submission" date="2016-10" db="EMBL/GenBank/DDBJ databases">
        <authorList>
            <person name="Varghese N."/>
            <person name="Submissions S."/>
        </authorList>
    </citation>
    <scope>NUCLEOTIDE SEQUENCE [LARGE SCALE GENOMIC DNA]</scope>
    <source>
        <strain evidence="5">CGMCC 1.7739</strain>
    </source>
</reference>
<dbReference type="Proteomes" id="UP000198876">
    <property type="component" value="Unassembled WGS sequence"/>
</dbReference>
<evidence type="ECO:0000256" key="2">
    <source>
        <dbReference type="SAM" id="MobiDB-lite"/>
    </source>
</evidence>
<keyword evidence="1" id="KW-0863">Zinc-finger</keyword>
<name>A0A1I2LIY6_9EURY</name>
<protein>
    <recommendedName>
        <fullName evidence="3">SWIM-type domain-containing protein</fullName>
    </recommendedName>
</protein>
<gene>
    <name evidence="4" type="ORF">SAMN04488063_0299</name>
</gene>
<dbReference type="EMBL" id="FOOQ01000001">
    <property type="protein sequence ID" value="SFF79023.1"/>
    <property type="molecule type" value="Genomic_DNA"/>
</dbReference>
<dbReference type="RefSeq" id="WP_245781286.1">
    <property type="nucleotide sequence ID" value="NZ_FOOQ01000001.1"/>
</dbReference>
<evidence type="ECO:0000313" key="5">
    <source>
        <dbReference type="Proteomes" id="UP000198876"/>
    </source>
</evidence>
<feature type="compositionally biased region" description="Polar residues" evidence="2">
    <location>
        <begin position="1"/>
        <end position="13"/>
    </location>
</feature>
<dbReference type="PROSITE" id="PS50966">
    <property type="entry name" value="ZF_SWIM"/>
    <property type="match status" value="1"/>
</dbReference>
<dbReference type="InterPro" id="IPR007527">
    <property type="entry name" value="Znf_SWIM"/>
</dbReference>
<feature type="region of interest" description="Disordered" evidence="2">
    <location>
        <begin position="1"/>
        <end position="29"/>
    </location>
</feature>
<keyword evidence="1" id="KW-0862">Zinc</keyword>
<proteinExistence type="predicted"/>
<dbReference type="GO" id="GO:0008270">
    <property type="term" value="F:zinc ion binding"/>
    <property type="evidence" value="ECO:0007669"/>
    <property type="project" value="UniProtKB-KW"/>
</dbReference>
<feature type="domain" description="SWIM-type" evidence="3">
    <location>
        <begin position="63"/>
        <end position="95"/>
    </location>
</feature>
<accession>A0A1I2LIY6</accession>
<evidence type="ECO:0000256" key="1">
    <source>
        <dbReference type="PROSITE-ProRule" id="PRU00325"/>
    </source>
</evidence>
<keyword evidence="1" id="KW-0479">Metal-binding</keyword>